<protein>
    <submittedName>
        <fullName evidence="1">Uncharacterized protein</fullName>
    </submittedName>
</protein>
<keyword evidence="2" id="KW-1185">Reference proteome</keyword>
<dbReference type="Proteomes" id="UP001281410">
    <property type="component" value="Unassembled WGS sequence"/>
</dbReference>
<proteinExistence type="predicted"/>
<comment type="caution">
    <text evidence="1">The sequence shown here is derived from an EMBL/GenBank/DDBJ whole genome shotgun (WGS) entry which is preliminary data.</text>
</comment>
<dbReference type="AlphaFoldDB" id="A0AAE0E4R0"/>
<evidence type="ECO:0000313" key="1">
    <source>
        <dbReference type="EMBL" id="KAK3210784.1"/>
    </source>
</evidence>
<reference evidence="1" key="1">
    <citation type="journal article" date="2023" name="Plant J.">
        <title>Genome sequences and population genomics provide insights into the demographic history, inbreeding, and mutation load of two 'living fossil' tree species of Dipteronia.</title>
        <authorList>
            <person name="Feng Y."/>
            <person name="Comes H.P."/>
            <person name="Chen J."/>
            <person name="Zhu S."/>
            <person name="Lu R."/>
            <person name="Zhang X."/>
            <person name="Li P."/>
            <person name="Qiu J."/>
            <person name="Olsen K.M."/>
            <person name="Qiu Y."/>
        </authorList>
    </citation>
    <scope>NUCLEOTIDE SEQUENCE</scope>
    <source>
        <strain evidence="1">NBL</strain>
    </source>
</reference>
<sequence>MDMVGVVAFYLSFNKLQGPILKHDIDDIDVEAFRNVSSLNKLILSSNNLMIQLSDLLFNLSDFENKPIKNVNNVLFVSHYTLSSLYRRFTPVLVLDSDAPDPLHQGSVDFRRSKNFEQWNSLTLVQLPQTLLNAQNLLAGYKTALLAVLRLPAGNVYWFAWEKGERGNCGANIGRCVYICDNCAACYGRSNASAYLCDHFR</sequence>
<evidence type="ECO:0000313" key="2">
    <source>
        <dbReference type="Proteomes" id="UP001281410"/>
    </source>
</evidence>
<organism evidence="1 2">
    <name type="scientific">Dipteronia sinensis</name>
    <dbReference type="NCBI Taxonomy" id="43782"/>
    <lineage>
        <taxon>Eukaryota</taxon>
        <taxon>Viridiplantae</taxon>
        <taxon>Streptophyta</taxon>
        <taxon>Embryophyta</taxon>
        <taxon>Tracheophyta</taxon>
        <taxon>Spermatophyta</taxon>
        <taxon>Magnoliopsida</taxon>
        <taxon>eudicotyledons</taxon>
        <taxon>Gunneridae</taxon>
        <taxon>Pentapetalae</taxon>
        <taxon>rosids</taxon>
        <taxon>malvids</taxon>
        <taxon>Sapindales</taxon>
        <taxon>Sapindaceae</taxon>
        <taxon>Hippocastanoideae</taxon>
        <taxon>Acereae</taxon>
        <taxon>Dipteronia</taxon>
    </lineage>
</organism>
<accession>A0AAE0E4R0</accession>
<dbReference type="EMBL" id="JANJYJ010000005">
    <property type="protein sequence ID" value="KAK3210784.1"/>
    <property type="molecule type" value="Genomic_DNA"/>
</dbReference>
<name>A0AAE0E4R0_9ROSI</name>
<gene>
    <name evidence="1" type="ORF">Dsin_015490</name>
</gene>